<dbReference type="PANTHER" id="PTHR36505:SF1">
    <property type="entry name" value="BLR1072 PROTEIN"/>
    <property type="match status" value="1"/>
</dbReference>
<reference evidence="4 5" key="1">
    <citation type="submission" date="2018-04" db="EMBL/GenBank/DDBJ databases">
        <authorList>
            <person name="Hagen T."/>
        </authorList>
    </citation>
    <scope>NUCLEOTIDE SEQUENCE [LARGE SCALE GENOMIC DNA]</scope>
    <source>
        <strain evidence="4 5">TPD7009</strain>
    </source>
</reference>
<protein>
    <submittedName>
        <fullName evidence="4">Photosystem reaction center subunit H</fullName>
    </submittedName>
</protein>
<evidence type="ECO:0000313" key="5">
    <source>
        <dbReference type="Proteomes" id="UP000244335"/>
    </source>
</evidence>
<dbReference type="RefSeq" id="WP_111850854.1">
    <property type="nucleotide sequence ID" value="NZ_QDFR01000009.1"/>
</dbReference>
<dbReference type="Pfam" id="PF05239">
    <property type="entry name" value="PRC"/>
    <property type="match status" value="1"/>
</dbReference>
<feature type="compositionally biased region" description="Low complexity" evidence="1">
    <location>
        <begin position="172"/>
        <end position="192"/>
    </location>
</feature>
<feature type="region of interest" description="Disordered" evidence="1">
    <location>
        <begin position="169"/>
        <end position="192"/>
    </location>
</feature>
<keyword evidence="2" id="KW-0732">Signal</keyword>
<feature type="chain" id="PRO_5041681683" evidence="2">
    <location>
        <begin position="26"/>
        <end position="192"/>
    </location>
</feature>
<dbReference type="InterPro" id="IPR027275">
    <property type="entry name" value="PRC-brl_dom"/>
</dbReference>
<comment type="caution">
    <text evidence="4">The sequence shown here is derived from an EMBL/GenBank/DDBJ whole genome shotgun (WGS) entry which is preliminary data.</text>
</comment>
<gene>
    <name evidence="4" type="ORF">DC430_20415</name>
</gene>
<evidence type="ECO:0000259" key="3">
    <source>
        <dbReference type="Pfam" id="PF05239"/>
    </source>
</evidence>
<dbReference type="EMBL" id="QDFR01000009">
    <property type="protein sequence ID" value="PVE50919.1"/>
    <property type="molecule type" value="Genomic_DNA"/>
</dbReference>
<dbReference type="GeneID" id="301040901"/>
<dbReference type="SUPFAM" id="SSF50346">
    <property type="entry name" value="PRC-barrel domain"/>
    <property type="match status" value="1"/>
</dbReference>
<evidence type="ECO:0000256" key="2">
    <source>
        <dbReference type="SAM" id="SignalP"/>
    </source>
</evidence>
<organism evidence="4 5">
    <name type="scientific">Rhizobium rhizogenes</name>
    <name type="common">Agrobacterium rhizogenes</name>
    <dbReference type="NCBI Taxonomy" id="359"/>
    <lineage>
        <taxon>Bacteria</taxon>
        <taxon>Pseudomonadati</taxon>
        <taxon>Pseudomonadota</taxon>
        <taxon>Alphaproteobacteria</taxon>
        <taxon>Hyphomicrobiales</taxon>
        <taxon>Rhizobiaceae</taxon>
        <taxon>Rhizobium/Agrobacterium group</taxon>
        <taxon>Rhizobium</taxon>
    </lineage>
</organism>
<dbReference type="Gene3D" id="2.30.30.240">
    <property type="entry name" value="PRC-barrel domain"/>
    <property type="match status" value="1"/>
</dbReference>
<evidence type="ECO:0000256" key="1">
    <source>
        <dbReference type="SAM" id="MobiDB-lite"/>
    </source>
</evidence>
<dbReference type="PANTHER" id="PTHR36505">
    <property type="entry name" value="BLR1072 PROTEIN"/>
    <property type="match status" value="1"/>
</dbReference>
<dbReference type="Proteomes" id="UP000244335">
    <property type="component" value="Unassembled WGS sequence"/>
</dbReference>
<feature type="signal peptide" evidence="2">
    <location>
        <begin position="1"/>
        <end position="25"/>
    </location>
</feature>
<dbReference type="InterPro" id="IPR011033">
    <property type="entry name" value="PRC_barrel-like_sf"/>
</dbReference>
<feature type="compositionally biased region" description="Low complexity" evidence="1">
    <location>
        <begin position="30"/>
        <end position="57"/>
    </location>
</feature>
<evidence type="ECO:0000313" key="4">
    <source>
        <dbReference type="EMBL" id="PVE50919.1"/>
    </source>
</evidence>
<proteinExistence type="predicted"/>
<accession>A0AA92C0C7</accession>
<feature type="region of interest" description="Disordered" evidence="1">
    <location>
        <begin position="30"/>
        <end position="61"/>
    </location>
</feature>
<feature type="domain" description="PRC-barrel" evidence="3">
    <location>
        <begin position="77"/>
        <end position="153"/>
    </location>
</feature>
<dbReference type="AlphaFoldDB" id="A0AA92C0C7"/>
<name>A0AA92C0C7_RHIRH</name>
<sequence>MKKTLTLIATAALMGSTAFAPLAIAQDATQPAPGTTAPASPNAAPATPVMPTTPGATDTSANAGAASGSYLTEQAANQISANDFIGNSVYTSADESIGNVTNLILEENGGIVAAVVGVGGFLGIGTKDVAVPMDKLTMTRDTNNGTVRLTTTETAESLKAAPEFMTLKDKNANASTTAPAATDTTQTGATKP</sequence>